<evidence type="ECO:0000259" key="1">
    <source>
        <dbReference type="Pfam" id="PF10006"/>
    </source>
</evidence>
<accession>A0AAU8NJE5</accession>
<feature type="domain" description="DUF2249" evidence="1">
    <location>
        <begin position="10"/>
        <end position="77"/>
    </location>
</feature>
<dbReference type="SUPFAM" id="SSF64307">
    <property type="entry name" value="SirA-like"/>
    <property type="match status" value="1"/>
</dbReference>
<gene>
    <name evidence="2" type="ORF">ABXS70_08595</name>
</gene>
<dbReference type="AlphaFoldDB" id="A0AAU8NJE5"/>
<dbReference type="EMBL" id="CP159992">
    <property type="protein sequence ID" value="XCP96744.1"/>
    <property type="molecule type" value="Genomic_DNA"/>
</dbReference>
<organism evidence="2">
    <name type="scientific">Paenibacillus sp. AN1007</name>
    <dbReference type="NCBI Taxonomy" id="3151385"/>
    <lineage>
        <taxon>Bacteria</taxon>
        <taxon>Bacillati</taxon>
        <taxon>Bacillota</taxon>
        <taxon>Bacilli</taxon>
        <taxon>Bacillales</taxon>
        <taxon>Paenibacillaceae</taxon>
        <taxon>Paenibacillus</taxon>
    </lineage>
</organism>
<dbReference type="Pfam" id="PF10006">
    <property type="entry name" value="DUF2249"/>
    <property type="match status" value="2"/>
</dbReference>
<evidence type="ECO:0000313" key="2">
    <source>
        <dbReference type="EMBL" id="XCP96744.1"/>
    </source>
</evidence>
<dbReference type="InterPro" id="IPR018720">
    <property type="entry name" value="DUF2249"/>
</dbReference>
<dbReference type="Gene3D" id="3.30.110.40">
    <property type="entry name" value="TusA-like domain"/>
    <property type="match status" value="1"/>
</dbReference>
<name>A0AAU8NJE5_9BACL</name>
<dbReference type="InterPro" id="IPR036868">
    <property type="entry name" value="TusA-like_sf"/>
</dbReference>
<proteinExistence type="predicted"/>
<dbReference type="RefSeq" id="WP_366295270.1">
    <property type="nucleotide sequence ID" value="NZ_CP159992.1"/>
</dbReference>
<feature type="domain" description="DUF2249" evidence="1">
    <location>
        <begin position="148"/>
        <end position="213"/>
    </location>
</feature>
<protein>
    <submittedName>
        <fullName evidence="2">DUF2249 domain-containing protein</fullName>
    </submittedName>
</protein>
<dbReference type="CDD" id="cd00291">
    <property type="entry name" value="SirA_YedF_YeeD"/>
    <property type="match status" value="1"/>
</dbReference>
<sequence length="214" mass="23727">MSETAVNLVELDVRPHLSKKLEPFQLIMDTVKGLKHEDVFVLHAPFKPTPLLGILKMKGYSSTSERLESNHWVTAFVHKKNKAARGKIAAAVELNTSVRRESASLSVEDSASDDVSSYCEGHPEEMALTLDFEGSPQEAILQEPTIILDNRGLEPPQPMMRTLAALERCKPGEVVLIHNDRVPVFLIEELNQLGCLYTVDDQADGTAKVRIEKG</sequence>
<reference evidence="2" key="1">
    <citation type="submission" date="2024-05" db="EMBL/GenBank/DDBJ databases">
        <title>Draft genome assemblies of 36 bacteria isolated from hibernating arctic ground squirrels.</title>
        <authorList>
            <person name="McKee H."/>
            <person name="Mullen L."/>
            <person name="Drown D.M."/>
            <person name="Duddleston K.N."/>
        </authorList>
    </citation>
    <scope>NUCLEOTIDE SEQUENCE</scope>
    <source>
        <strain evidence="2">AN1007</strain>
    </source>
</reference>